<organism evidence="2 3">
    <name type="scientific">Sandarakinorhabdus glacialis</name>
    <dbReference type="NCBI Taxonomy" id="1614636"/>
    <lineage>
        <taxon>Bacteria</taxon>
        <taxon>Pseudomonadati</taxon>
        <taxon>Pseudomonadota</taxon>
        <taxon>Alphaproteobacteria</taxon>
        <taxon>Sphingomonadales</taxon>
        <taxon>Sphingosinicellaceae</taxon>
        <taxon>Sandarakinorhabdus</taxon>
    </lineage>
</organism>
<keyword evidence="1" id="KW-1133">Transmembrane helix</keyword>
<comment type="caution">
    <text evidence="2">The sequence shown here is derived from an EMBL/GenBank/DDBJ whole genome shotgun (WGS) entry which is preliminary data.</text>
</comment>
<gene>
    <name evidence="2" type="ORF">GCM10011529_05520</name>
</gene>
<keyword evidence="1" id="KW-0472">Membrane</keyword>
<reference evidence="2" key="1">
    <citation type="journal article" date="2014" name="Int. J. Syst. Evol. Microbiol.">
        <title>Complete genome sequence of Corynebacterium casei LMG S-19264T (=DSM 44701T), isolated from a smear-ripened cheese.</title>
        <authorList>
            <consortium name="US DOE Joint Genome Institute (JGI-PGF)"/>
            <person name="Walter F."/>
            <person name="Albersmeier A."/>
            <person name="Kalinowski J."/>
            <person name="Ruckert C."/>
        </authorList>
    </citation>
    <scope>NUCLEOTIDE SEQUENCE</scope>
    <source>
        <strain evidence="2">CGMCC 1.15519</strain>
    </source>
</reference>
<evidence type="ECO:0000256" key="1">
    <source>
        <dbReference type="SAM" id="Phobius"/>
    </source>
</evidence>
<dbReference type="Gene3D" id="1.10.150.20">
    <property type="entry name" value="5' to 3' exonuclease, C-terminal subdomain"/>
    <property type="match status" value="1"/>
</dbReference>
<proteinExistence type="predicted"/>
<evidence type="ECO:0000313" key="2">
    <source>
        <dbReference type="EMBL" id="GGE02010.1"/>
    </source>
</evidence>
<reference evidence="2" key="2">
    <citation type="submission" date="2020-09" db="EMBL/GenBank/DDBJ databases">
        <authorList>
            <person name="Sun Q."/>
            <person name="Zhou Y."/>
        </authorList>
    </citation>
    <scope>NUCLEOTIDE SEQUENCE</scope>
    <source>
        <strain evidence="2">CGMCC 1.15519</strain>
    </source>
</reference>
<dbReference type="Proteomes" id="UP000635071">
    <property type="component" value="Unassembled WGS sequence"/>
</dbReference>
<evidence type="ECO:0008006" key="4">
    <source>
        <dbReference type="Google" id="ProtNLM"/>
    </source>
</evidence>
<sequence length="186" mass="20542">MTYAVDMQLVVIAVAALILGVLIGLALRSGLKRRVAVLGERNNGLLRERDTAIAERERLAVDLKAREAQIRPLSDEVDKLRRDFARQRTAPEGSVITDQTRTVNPLDLSQLKGVGPKFADRLKASGIDRIDQIAGWSGADVQVIDGQMGNFRGRIEGDRLVEQAKLLTEGRYTEYETLFGKLGTNI</sequence>
<keyword evidence="3" id="KW-1185">Reference proteome</keyword>
<accession>A0A916ZK94</accession>
<evidence type="ECO:0000313" key="3">
    <source>
        <dbReference type="Proteomes" id="UP000635071"/>
    </source>
</evidence>
<name>A0A916ZK94_9SPHN</name>
<feature type="transmembrane region" description="Helical" evidence="1">
    <location>
        <begin position="6"/>
        <end position="27"/>
    </location>
</feature>
<dbReference type="EMBL" id="BMJM01000001">
    <property type="protein sequence ID" value="GGE02010.1"/>
    <property type="molecule type" value="Genomic_DNA"/>
</dbReference>
<keyword evidence="1" id="KW-0812">Transmembrane</keyword>
<protein>
    <recommendedName>
        <fullName evidence="4">DUF4332 domain-containing protein</fullName>
    </recommendedName>
</protein>
<dbReference type="AlphaFoldDB" id="A0A916ZK94"/>
<dbReference type="RefSeq" id="WP_188761366.1">
    <property type="nucleotide sequence ID" value="NZ_BMJM01000001.1"/>
</dbReference>